<dbReference type="InterPro" id="IPR011989">
    <property type="entry name" value="ARM-like"/>
</dbReference>
<gene>
    <name evidence="6" type="ORF">OFUS_LOCUS10070</name>
</gene>
<organism evidence="6 7">
    <name type="scientific">Owenia fusiformis</name>
    <name type="common">Polychaete worm</name>
    <dbReference type="NCBI Taxonomy" id="6347"/>
    <lineage>
        <taxon>Eukaryota</taxon>
        <taxon>Metazoa</taxon>
        <taxon>Spiralia</taxon>
        <taxon>Lophotrochozoa</taxon>
        <taxon>Annelida</taxon>
        <taxon>Polychaeta</taxon>
        <taxon>Sedentaria</taxon>
        <taxon>Canalipalpata</taxon>
        <taxon>Sabellida</taxon>
        <taxon>Oweniida</taxon>
        <taxon>Oweniidae</taxon>
        <taxon>Owenia</taxon>
    </lineage>
</organism>
<keyword evidence="3" id="KW-0862">Zinc</keyword>
<dbReference type="SMART" id="SM00449">
    <property type="entry name" value="SPRY"/>
    <property type="match status" value="1"/>
</dbReference>
<reference evidence="6" key="1">
    <citation type="submission" date="2022-03" db="EMBL/GenBank/DDBJ databases">
        <authorList>
            <person name="Martin C."/>
        </authorList>
    </citation>
    <scope>NUCLEOTIDE SEQUENCE</scope>
</reference>
<dbReference type="GO" id="GO:0051603">
    <property type="term" value="P:proteolysis involved in protein catabolic process"/>
    <property type="evidence" value="ECO:0007669"/>
    <property type="project" value="TreeGrafter"/>
</dbReference>
<accession>A0A8J1T8H8</accession>
<proteinExistence type="predicted"/>
<dbReference type="GO" id="GO:0004842">
    <property type="term" value="F:ubiquitin-protein transferase activity"/>
    <property type="evidence" value="ECO:0007669"/>
    <property type="project" value="InterPro"/>
</dbReference>
<evidence type="ECO:0000256" key="1">
    <source>
        <dbReference type="ARBA" id="ARBA00022723"/>
    </source>
</evidence>
<sequence>MEKWKMYLASVPLGAGILVSIWSIFGGFRKKFQKFGQERRGQNLNYDLDLNLLYGLTKSSNLQLRKSAEQMILERVTRNESLMTGLLNWSYCEKTAEQIKAVTVMSVLLKSADMRSQGMGYRLVKRLAELFVESVSTNEDSLSHEGALYRDSMQQLALCAIFDFIVESASCKEFLCQQNKEFVKCCLATLTTTNRKEVMRFALYTIHQIVLHEPLSSEVIDAGGISAMCACLHSNQGDPTLQRVSLQILVIFVTVTQQESKKTLRAICGGNIVRPVVMCLKSDDPECIYSSLALLHDFTVNDLCKDEICGVPGVLFCLTKILTNSEANVQRLVLRLLSFLALKNDVFQEQLVQQKDLMKHLSIYLASSDKEVVHWALVLIHDLAMSGKGMAEKVYKNSEKLIVSLVSLTQAPDSVIQRLLAETLGFFNSCETLAAGVVRDGVLKTVLHFSSGQDPELKFWGAAMLLNMTMTSDAVKCEILETGCLHVIMDLAISEHENSQISALAAKTLAMLQFTESPLCIEVEEEGSAIRVKFGRNTLTLPNSELEVLMWNCEVFAASFQGSYDNSQPIELSFSEHDVGNFVVLSGTKSAYQSLKGLFISLPVELYECADTGRVIVLCKIAEDRTLAVIKSGPKIHAEFTWGNIVGDRVDRIVFVPLVNHILTTPPDSQISKITELELLEVLCRIERHRNVLLHKLPVLNYLHEMLRIMDSDFVTSLECQPMRVTHCLAALRIIAVVTITDESRVQLLEEGILDTMATLLEKLNSLTLQALWPRITSTGESKILDEQSLATNEQPLATNYQSPATNEQSLATNETRPKEERSQESTSQDTAELFDQSKLEAKVHVSELAGPSLGANGQSIEANGQSIEANGQSLSINGQSLTTEESHFTEVSAISGYDESSYYGARSSTVVSRPESCSFTEELNASVAIEKVPPSVLSDYEELLNQMKIFIIQTFASASVGREAVKICDLLWQNQSFYKVWSAVLSVDPTTKSAINLASVIMMCGVAESKESEDIATCNFLCSEALLMSRNNLALRNDHWTFESAWLDFGFNLQQHGPLLEQSAAVYYEVTLRSSGIVQLGWTNGKSRFSPERGLGVGDDCDSYAFDGARCKTWNGPITQHFDNDYGEQWEEADVITCMLSKTGEMYFLRNGHHQGVAFKGIDMSAIWYPAVSLSTGQHIEINLGTQPSKYLSKKDEYCSIYKLCCHNKQINSNTKEDLNEIAALPDISTKLEPTELGPLTLSPKSSSAALYFEVTPESLKVQKMAVQFGYSSMDESAKIVCSLTENVLMLPDGQRFKFTPQEAESLGCGLDVTSSSLFFTFNGRVIKGRFICPSDVCKPYTNTQLTMNFGARNFYYIPANDVTCRLQASSILNFSVLESKS</sequence>
<feature type="compositionally biased region" description="Polar residues" evidence="4">
    <location>
        <begin position="797"/>
        <end position="815"/>
    </location>
</feature>
<dbReference type="GO" id="GO:0008270">
    <property type="term" value="F:zinc ion binding"/>
    <property type="evidence" value="ECO:0007669"/>
    <property type="project" value="UniProtKB-KW"/>
</dbReference>
<dbReference type="Pfam" id="PF00622">
    <property type="entry name" value="SPRY"/>
    <property type="match status" value="1"/>
</dbReference>
<dbReference type="InterPro" id="IPR013320">
    <property type="entry name" value="ConA-like_dom_sf"/>
</dbReference>
<dbReference type="PROSITE" id="PS50188">
    <property type="entry name" value="B302_SPRY"/>
    <property type="match status" value="1"/>
</dbReference>
<dbReference type="SUPFAM" id="SSF48371">
    <property type="entry name" value="ARM repeat"/>
    <property type="match status" value="2"/>
</dbReference>
<evidence type="ECO:0000259" key="5">
    <source>
        <dbReference type="PROSITE" id="PS50188"/>
    </source>
</evidence>
<dbReference type="InterPro" id="IPR045129">
    <property type="entry name" value="RNF123/RKP/RSPRY1"/>
</dbReference>
<feature type="region of interest" description="Disordered" evidence="4">
    <location>
        <begin position="797"/>
        <end position="833"/>
    </location>
</feature>
<feature type="domain" description="B30.2/SPRY" evidence="5">
    <location>
        <begin position="996"/>
        <end position="1190"/>
    </location>
</feature>
<dbReference type="EMBL" id="CAIIXF020000005">
    <property type="protein sequence ID" value="CAH1783765.1"/>
    <property type="molecule type" value="Genomic_DNA"/>
</dbReference>
<evidence type="ECO:0000313" key="6">
    <source>
        <dbReference type="EMBL" id="CAH1783765.1"/>
    </source>
</evidence>
<keyword evidence="7" id="KW-1185">Reference proteome</keyword>
<dbReference type="PANTHER" id="PTHR13363:SF0">
    <property type="entry name" value="B30.2_SPRY DOMAIN-CONTAINING PROTEIN"/>
    <property type="match status" value="1"/>
</dbReference>
<comment type="caution">
    <text evidence="6">The sequence shown here is derived from an EMBL/GenBank/DDBJ whole genome shotgun (WGS) entry which is preliminary data.</text>
</comment>
<dbReference type="InterPro" id="IPR043136">
    <property type="entry name" value="B30.2/SPRY_sf"/>
</dbReference>
<evidence type="ECO:0000313" key="7">
    <source>
        <dbReference type="Proteomes" id="UP000749559"/>
    </source>
</evidence>
<dbReference type="SUPFAM" id="SSF49899">
    <property type="entry name" value="Concanavalin A-like lectins/glucanases"/>
    <property type="match status" value="1"/>
</dbReference>
<dbReference type="InterPro" id="IPR003877">
    <property type="entry name" value="SPRY_dom"/>
</dbReference>
<dbReference type="Proteomes" id="UP000749559">
    <property type="component" value="Unassembled WGS sequence"/>
</dbReference>
<dbReference type="InterPro" id="IPR001870">
    <property type="entry name" value="B30.2/SPRY"/>
</dbReference>
<dbReference type="Gene3D" id="2.60.120.920">
    <property type="match status" value="2"/>
</dbReference>
<evidence type="ECO:0000256" key="4">
    <source>
        <dbReference type="SAM" id="MobiDB-lite"/>
    </source>
</evidence>
<keyword evidence="1" id="KW-0479">Metal-binding</keyword>
<dbReference type="Gene3D" id="1.25.10.10">
    <property type="entry name" value="Leucine-rich Repeat Variant"/>
    <property type="match status" value="2"/>
</dbReference>
<evidence type="ECO:0000256" key="2">
    <source>
        <dbReference type="ARBA" id="ARBA00022771"/>
    </source>
</evidence>
<dbReference type="GO" id="GO:0005737">
    <property type="term" value="C:cytoplasm"/>
    <property type="evidence" value="ECO:0007669"/>
    <property type="project" value="TreeGrafter"/>
</dbReference>
<keyword evidence="2" id="KW-0863">Zinc-finger</keyword>
<dbReference type="OrthoDB" id="10017393at2759"/>
<protein>
    <recommendedName>
        <fullName evidence="5">B30.2/SPRY domain-containing protein</fullName>
    </recommendedName>
</protein>
<dbReference type="InterPro" id="IPR016024">
    <property type="entry name" value="ARM-type_fold"/>
</dbReference>
<dbReference type="PANTHER" id="PTHR13363">
    <property type="entry name" value="RING FINGER AND SRY DOMAIN-CONTAINING"/>
    <property type="match status" value="1"/>
</dbReference>
<name>A0A8J1T8H8_OWEFU</name>
<evidence type="ECO:0000256" key="3">
    <source>
        <dbReference type="ARBA" id="ARBA00022833"/>
    </source>
</evidence>